<keyword evidence="2" id="KW-1185">Reference proteome</keyword>
<organism evidence="1 2">
    <name type="scientific">Paramecium octaurelia</name>
    <dbReference type="NCBI Taxonomy" id="43137"/>
    <lineage>
        <taxon>Eukaryota</taxon>
        <taxon>Sar</taxon>
        <taxon>Alveolata</taxon>
        <taxon>Ciliophora</taxon>
        <taxon>Intramacronucleata</taxon>
        <taxon>Oligohymenophorea</taxon>
        <taxon>Peniculida</taxon>
        <taxon>Parameciidae</taxon>
        <taxon>Paramecium</taxon>
    </lineage>
</organism>
<dbReference type="PANTHER" id="PTHR33706">
    <property type="entry name" value="MORN VARIANT REPEAT PROTEIN"/>
    <property type="match status" value="1"/>
</dbReference>
<accession>A0A8S1VA53</accession>
<dbReference type="PANTHER" id="PTHR33706:SF1">
    <property type="entry name" value="TPR REPEAT PROTEIN"/>
    <property type="match status" value="1"/>
</dbReference>
<dbReference type="EMBL" id="CAJJDP010000058">
    <property type="protein sequence ID" value="CAD8171806.1"/>
    <property type="molecule type" value="Genomic_DNA"/>
</dbReference>
<dbReference type="OMA" id="HIRMIRM"/>
<dbReference type="Proteomes" id="UP000683925">
    <property type="component" value="Unassembled WGS sequence"/>
</dbReference>
<dbReference type="OrthoDB" id="320626at2759"/>
<proteinExistence type="predicted"/>
<name>A0A8S1VA53_PAROT</name>
<comment type="caution">
    <text evidence="1">The sequence shown here is derived from an EMBL/GenBank/DDBJ whole genome shotgun (WGS) entry which is preliminary data.</text>
</comment>
<evidence type="ECO:0008006" key="3">
    <source>
        <dbReference type="Google" id="ProtNLM"/>
    </source>
</evidence>
<protein>
    <recommendedName>
        <fullName evidence="3">MORN repeat protein</fullName>
    </recommendedName>
</protein>
<evidence type="ECO:0000313" key="2">
    <source>
        <dbReference type="Proteomes" id="UP000683925"/>
    </source>
</evidence>
<reference evidence="1" key="1">
    <citation type="submission" date="2021-01" db="EMBL/GenBank/DDBJ databases">
        <authorList>
            <consortium name="Genoscope - CEA"/>
            <person name="William W."/>
        </authorList>
    </citation>
    <scope>NUCLEOTIDE SEQUENCE</scope>
</reference>
<gene>
    <name evidence="1" type="ORF">POCTA_138.1.T0590035</name>
</gene>
<evidence type="ECO:0000313" key="1">
    <source>
        <dbReference type="EMBL" id="CAD8171806.1"/>
    </source>
</evidence>
<dbReference type="AlphaFoldDB" id="A0A8S1VA53"/>
<sequence length="294" mass="34561">MGKSEYQDGCLKIGKWIELSDFFDDLTQVTYEGNYHNGKKINKWNINFRQSLKKPFEQIGGGQYDEQGNENKIGNWIELHDGFDNLTQVTYEGEYNNGKKVNRWNIYYEKNQIGGGSYAQDGNKVGMWNEVSDDFRHSSQIFLNGEYKNGKKIGIWNIYYQDSDANEKQKIGGGQYDEEGNENKIGKWFELSEGFNRYSQIIYNGEYKNNKKVNKWEIQMRDKMNENFEKIGEGSYDEGGTGFKIGEWKEFSDFPWKNKQLISSGLYQNNRKVGIWIETDLKNKEHHRDINYDN</sequence>